<keyword evidence="7" id="KW-1185">Reference proteome</keyword>
<dbReference type="OrthoDB" id="9771791at2"/>
<evidence type="ECO:0000313" key="7">
    <source>
        <dbReference type="Proteomes" id="UP000183508"/>
    </source>
</evidence>
<dbReference type="GO" id="GO:0019262">
    <property type="term" value="P:N-acetylneuraminate catabolic process"/>
    <property type="evidence" value="ECO:0007669"/>
    <property type="project" value="TreeGrafter"/>
</dbReference>
<sequence>MDLNHRGVYTALITPFTADGKVDYTAFEALLEFLIDKGVHGLFPLGTTGEGILMSVEERKQVAQFVVRAANNRVPVIVHVGHVRTEETIELARHAASVGASAVAAVTPYYFHLGPSELFQHYVALSQAVPEDFPIFTYHIPSNARNAVTPELIKRLLDETPNIRGLKYSSDQLTELQDILLTAGDDLTVMLGPDHLVLPGLTLGIQGSVSGCSNVFPEPYVRLFHAYWAGQLQEAQRQQKIIAELVRIFRAGARLSLFKEALAFRGLTGGHVRAPLGPLSADEQRVLFEQLESLAERYKW</sequence>
<dbReference type="SUPFAM" id="SSF51569">
    <property type="entry name" value="Aldolase"/>
    <property type="match status" value="1"/>
</dbReference>
<evidence type="ECO:0000256" key="5">
    <source>
        <dbReference type="PIRSR" id="PIRSR001365-2"/>
    </source>
</evidence>
<dbReference type="Pfam" id="PF00701">
    <property type="entry name" value="DHDPS"/>
    <property type="match status" value="1"/>
</dbReference>
<dbReference type="STRING" id="392015.SAMN05421543_101135"/>
<organism evidence="6 7">
    <name type="scientific">Alicyclobacillus macrosporangiidus</name>
    <dbReference type="NCBI Taxonomy" id="392015"/>
    <lineage>
        <taxon>Bacteria</taxon>
        <taxon>Bacillati</taxon>
        <taxon>Bacillota</taxon>
        <taxon>Bacilli</taxon>
        <taxon>Bacillales</taxon>
        <taxon>Alicyclobacillaceae</taxon>
        <taxon>Alicyclobacillus</taxon>
    </lineage>
</organism>
<dbReference type="AlphaFoldDB" id="A0A1I7F9V8"/>
<evidence type="ECO:0000256" key="4">
    <source>
        <dbReference type="PIRSR" id="PIRSR001365-1"/>
    </source>
</evidence>
<feature type="binding site" evidence="5">
    <location>
        <position position="209"/>
    </location>
    <ligand>
        <name>pyruvate</name>
        <dbReference type="ChEBI" id="CHEBI:15361"/>
    </ligand>
</feature>
<dbReference type="InterPro" id="IPR020625">
    <property type="entry name" value="Schiff_base-form_aldolases_AS"/>
</dbReference>
<dbReference type="InterPro" id="IPR013785">
    <property type="entry name" value="Aldolase_TIM"/>
</dbReference>
<proteinExistence type="inferred from homology"/>
<dbReference type="RefSeq" id="WP_074948597.1">
    <property type="nucleotide sequence ID" value="NZ_FPBV01000001.1"/>
</dbReference>
<name>A0A1I7F9V8_9BACL</name>
<dbReference type="PIRSF" id="PIRSF001365">
    <property type="entry name" value="DHDPS"/>
    <property type="match status" value="1"/>
</dbReference>
<dbReference type="CDD" id="cd00408">
    <property type="entry name" value="DHDPS-like"/>
    <property type="match status" value="1"/>
</dbReference>
<dbReference type="InterPro" id="IPR002220">
    <property type="entry name" value="DapA-like"/>
</dbReference>
<dbReference type="PANTHER" id="PTHR42849">
    <property type="entry name" value="N-ACETYLNEURAMINATE LYASE"/>
    <property type="match status" value="1"/>
</dbReference>
<feature type="binding site" evidence="5">
    <location>
        <position position="48"/>
    </location>
    <ligand>
        <name>pyruvate</name>
        <dbReference type="ChEBI" id="CHEBI:15361"/>
    </ligand>
</feature>
<protein>
    <submittedName>
        <fullName evidence="6">4-hydroxy-tetrahydrodipicolinate synthase</fullName>
    </submittedName>
</protein>
<dbReference type="PROSITE" id="PS00665">
    <property type="entry name" value="DHDPS_1"/>
    <property type="match status" value="1"/>
</dbReference>
<dbReference type="InterPro" id="IPR020624">
    <property type="entry name" value="Schiff_base-form_aldolases_CS"/>
</dbReference>
<dbReference type="PANTHER" id="PTHR42849:SF1">
    <property type="entry name" value="N-ACETYLNEURAMINATE LYASE"/>
    <property type="match status" value="1"/>
</dbReference>
<comment type="similarity">
    <text evidence="3">Belongs to the DapA family.</text>
</comment>
<feature type="active site" description="Schiff-base intermediate with substrate" evidence="4">
    <location>
        <position position="167"/>
    </location>
</feature>
<dbReference type="Proteomes" id="UP000183508">
    <property type="component" value="Unassembled WGS sequence"/>
</dbReference>
<dbReference type="Gene3D" id="3.20.20.70">
    <property type="entry name" value="Aldolase class I"/>
    <property type="match status" value="1"/>
</dbReference>
<dbReference type="GO" id="GO:0005829">
    <property type="term" value="C:cytosol"/>
    <property type="evidence" value="ECO:0007669"/>
    <property type="project" value="TreeGrafter"/>
</dbReference>
<dbReference type="GO" id="GO:0008747">
    <property type="term" value="F:N-acetylneuraminate lyase activity"/>
    <property type="evidence" value="ECO:0007669"/>
    <property type="project" value="TreeGrafter"/>
</dbReference>
<dbReference type="SMART" id="SM01130">
    <property type="entry name" value="DHDPS"/>
    <property type="match status" value="1"/>
</dbReference>
<evidence type="ECO:0000313" key="6">
    <source>
        <dbReference type="EMBL" id="SFU32929.1"/>
    </source>
</evidence>
<keyword evidence="1 3" id="KW-0456">Lyase</keyword>
<evidence type="ECO:0000256" key="1">
    <source>
        <dbReference type="ARBA" id="ARBA00023239"/>
    </source>
</evidence>
<keyword evidence="2" id="KW-0704">Schiff base</keyword>
<reference evidence="7" key="1">
    <citation type="submission" date="2016-10" db="EMBL/GenBank/DDBJ databases">
        <authorList>
            <person name="Varghese N."/>
        </authorList>
    </citation>
    <scope>NUCLEOTIDE SEQUENCE [LARGE SCALE GENOMIC DNA]</scope>
    <source>
        <strain evidence="7">DSM 17980</strain>
    </source>
</reference>
<evidence type="ECO:0000256" key="2">
    <source>
        <dbReference type="ARBA" id="ARBA00023270"/>
    </source>
</evidence>
<evidence type="ECO:0000256" key="3">
    <source>
        <dbReference type="PIRNR" id="PIRNR001365"/>
    </source>
</evidence>
<gene>
    <name evidence="6" type="ORF">SAMN05421543_101135</name>
</gene>
<feature type="active site" description="Proton donor/acceptor" evidence="4">
    <location>
        <position position="138"/>
    </location>
</feature>
<accession>A0A1I7F9V8</accession>
<dbReference type="PROSITE" id="PS00666">
    <property type="entry name" value="DHDPS_2"/>
    <property type="match status" value="1"/>
</dbReference>
<dbReference type="PRINTS" id="PR00146">
    <property type="entry name" value="DHPICSNTHASE"/>
</dbReference>
<dbReference type="EMBL" id="FPBV01000001">
    <property type="protein sequence ID" value="SFU32929.1"/>
    <property type="molecule type" value="Genomic_DNA"/>
</dbReference>